<dbReference type="Gene3D" id="3.50.50.60">
    <property type="entry name" value="FAD/NAD(P)-binding domain"/>
    <property type="match status" value="1"/>
</dbReference>
<sequence length="480" mass="52783">MRPQLLALASSLAPTISSLTSTNNFHDFKPSDIVEKDVAIIGGGSAGVYSSIKLKDKGKSVIVIEKKNRIGGHTETYIDPATGVPIDMGVIIFHNLTVVRNYFARFNVPIIPFGSDTDPNAPAPVSGNYDLLTGKEVNVMSPSQAATSVAIAKYAEQLQKYPRLNDGMFLPDPVPEDLVLPFGEFVKKYGVEDALVTMFNYNPGLGDILTVPTVENMRVWGLSLVAQLQGGFLTTAHHNNSELYIKAATELLAAESLLLDSEVKWAERSDACVKLIVKTPSGRKLIKAKKLLITIPPRLDFLGPFDLSRKERGIFGRLIDAGYYTSILKNTGLPDNLSITNYRQDTPYNLPELPGVYSIGATGVPGLKLAYYGTPRSAKTYPVPDSKVKSDIISAFKSLQQANPDKFNETEPEFVVYSSHAPFYLQARPEDTKAGFYEDLYGLQGERNTYWTGATWRGQDSSDIWRFTEEEVLPELLAGL</sequence>
<gene>
    <name evidence="1" type="ORF">BDV96DRAFT_561836</name>
</gene>
<proteinExistence type="predicted"/>
<protein>
    <submittedName>
        <fullName evidence="1">Amine oxidase, flavin-containing superfamily</fullName>
    </submittedName>
</protein>
<keyword evidence="2" id="KW-1185">Reference proteome</keyword>
<evidence type="ECO:0000313" key="2">
    <source>
        <dbReference type="Proteomes" id="UP000799770"/>
    </source>
</evidence>
<dbReference type="Gene3D" id="1.10.405.20">
    <property type="match status" value="1"/>
</dbReference>
<dbReference type="PANTHER" id="PTHR42923">
    <property type="entry name" value="PROTOPORPHYRINOGEN OXIDASE"/>
    <property type="match status" value="1"/>
</dbReference>
<dbReference type="OrthoDB" id="68575at2759"/>
<dbReference type="Pfam" id="PF13450">
    <property type="entry name" value="NAD_binding_8"/>
    <property type="match status" value="1"/>
</dbReference>
<name>A0A6A5ZTG8_9PLEO</name>
<dbReference type="InterPro" id="IPR050464">
    <property type="entry name" value="Zeta_carotene_desat/Oxidored"/>
</dbReference>
<dbReference type="EMBL" id="ML977310">
    <property type="protein sequence ID" value="KAF2123012.1"/>
    <property type="molecule type" value="Genomic_DNA"/>
</dbReference>
<dbReference type="InterPro" id="IPR036188">
    <property type="entry name" value="FAD/NAD-bd_sf"/>
</dbReference>
<organism evidence="1 2">
    <name type="scientific">Lophiotrema nucula</name>
    <dbReference type="NCBI Taxonomy" id="690887"/>
    <lineage>
        <taxon>Eukaryota</taxon>
        <taxon>Fungi</taxon>
        <taxon>Dikarya</taxon>
        <taxon>Ascomycota</taxon>
        <taxon>Pezizomycotina</taxon>
        <taxon>Dothideomycetes</taxon>
        <taxon>Pleosporomycetidae</taxon>
        <taxon>Pleosporales</taxon>
        <taxon>Lophiotremataceae</taxon>
        <taxon>Lophiotrema</taxon>
    </lineage>
</organism>
<accession>A0A6A5ZTG8</accession>
<dbReference type="Proteomes" id="UP000799770">
    <property type="component" value="Unassembled WGS sequence"/>
</dbReference>
<reference evidence="1" key="1">
    <citation type="journal article" date="2020" name="Stud. Mycol.">
        <title>101 Dothideomycetes genomes: a test case for predicting lifestyles and emergence of pathogens.</title>
        <authorList>
            <person name="Haridas S."/>
            <person name="Albert R."/>
            <person name="Binder M."/>
            <person name="Bloem J."/>
            <person name="Labutti K."/>
            <person name="Salamov A."/>
            <person name="Andreopoulos B."/>
            <person name="Baker S."/>
            <person name="Barry K."/>
            <person name="Bills G."/>
            <person name="Bluhm B."/>
            <person name="Cannon C."/>
            <person name="Castanera R."/>
            <person name="Culley D."/>
            <person name="Daum C."/>
            <person name="Ezra D."/>
            <person name="Gonzalez J."/>
            <person name="Henrissat B."/>
            <person name="Kuo A."/>
            <person name="Liang C."/>
            <person name="Lipzen A."/>
            <person name="Lutzoni F."/>
            <person name="Magnuson J."/>
            <person name="Mondo S."/>
            <person name="Nolan M."/>
            <person name="Ohm R."/>
            <person name="Pangilinan J."/>
            <person name="Park H.-J."/>
            <person name="Ramirez L."/>
            <person name="Alfaro M."/>
            <person name="Sun H."/>
            <person name="Tritt A."/>
            <person name="Yoshinaga Y."/>
            <person name="Zwiers L.-H."/>
            <person name="Turgeon B."/>
            <person name="Goodwin S."/>
            <person name="Spatafora J."/>
            <person name="Crous P."/>
            <person name="Grigoriev I."/>
        </authorList>
    </citation>
    <scope>NUCLEOTIDE SEQUENCE</scope>
    <source>
        <strain evidence="1">CBS 627.86</strain>
    </source>
</reference>
<evidence type="ECO:0000313" key="1">
    <source>
        <dbReference type="EMBL" id="KAF2123012.1"/>
    </source>
</evidence>
<dbReference type="Gene3D" id="3.30.70.1990">
    <property type="match status" value="1"/>
</dbReference>
<dbReference type="SUPFAM" id="SSF51905">
    <property type="entry name" value="FAD/NAD(P)-binding domain"/>
    <property type="match status" value="1"/>
</dbReference>
<dbReference type="PANTHER" id="PTHR42923:SF26">
    <property type="entry name" value="FMN REDUCTASE LOT6, PUTATIVE (AFU_ORTHOLOGUE AFUA_7G06600)-RELATED"/>
    <property type="match status" value="1"/>
</dbReference>
<dbReference type="GO" id="GO:0016491">
    <property type="term" value="F:oxidoreductase activity"/>
    <property type="evidence" value="ECO:0007669"/>
    <property type="project" value="TreeGrafter"/>
</dbReference>
<dbReference type="AlphaFoldDB" id="A0A6A5ZTG8"/>